<comment type="subcellular location">
    <subcellularLocation>
        <location evidence="1">Membrane</location>
        <topology evidence="1">Multi-pass membrane protein</topology>
    </subcellularLocation>
</comment>
<evidence type="ECO:0000256" key="1">
    <source>
        <dbReference type="ARBA" id="ARBA00004141"/>
    </source>
</evidence>
<gene>
    <name evidence="12" type="ORF">TL16_g02765</name>
</gene>
<evidence type="ECO:0000313" key="13">
    <source>
        <dbReference type="Proteomes" id="UP001162640"/>
    </source>
</evidence>
<dbReference type="GO" id="GO:0005227">
    <property type="term" value="F:calcium-activated cation channel activity"/>
    <property type="evidence" value="ECO:0007669"/>
    <property type="project" value="InterPro"/>
</dbReference>
<accession>A0A9W6ZXW3</accession>
<dbReference type="PANTHER" id="PTHR13018">
    <property type="entry name" value="PROBABLE MEMBRANE PROTEIN DUF221-RELATED"/>
    <property type="match status" value="1"/>
</dbReference>
<dbReference type="EMBL" id="BLQM01000069">
    <property type="protein sequence ID" value="GMH59123.1"/>
    <property type="molecule type" value="Genomic_DNA"/>
</dbReference>
<name>A0A9W6ZXW3_9STRA</name>
<keyword evidence="3" id="KW-0813">Transport</keyword>
<keyword evidence="4 8" id="KW-0812">Transmembrane</keyword>
<feature type="domain" description="CSC1/OSCA1-like 7TM region" evidence="9">
    <location>
        <begin position="621"/>
        <end position="898"/>
    </location>
</feature>
<feature type="transmembrane region" description="Helical" evidence="8">
    <location>
        <begin position="623"/>
        <end position="642"/>
    </location>
</feature>
<dbReference type="Pfam" id="PF13967">
    <property type="entry name" value="RSN1_TM"/>
    <property type="match status" value="1"/>
</dbReference>
<feature type="transmembrane region" description="Helical" evidence="8">
    <location>
        <begin position="679"/>
        <end position="699"/>
    </location>
</feature>
<evidence type="ECO:0000259" key="9">
    <source>
        <dbReference type="Pfam" id="PF02714"/>
    </source>
</evidence>
<feature type="region of interest" description="Disordered" evidence="7">
    <location>
        <begin position="414"/>
        <end position="482"/>
    </location>
</feature>
<sequence>MDDLMPLPDPRALSPLLHDPLFHHGLGQVGGKENITAISDVGVEAVILSCYLNGIVFLICGMAFEILRRWLPTIYNGASYHKPSSRQPPPLPSSYRPSSIWSLWTTVHSVPWHNVLECAGLDAYMFLRYIRLCGRVTSVSAFWGMIILGTVYGTAGGGETGWYRMSMKNIPPIEDDNGEITDADDDAAKPINHQYDAENGLRLWVTVTFMYMLTFYVIYLLSEEYKHFVELRMVYLAKGDPDITPQHHYSLRIEDIPPKLKSEKSLFRYFEKLFPGKVHSVSVVLNIPEMDKVMGRRERVRRRLEKAVAIEQATGDAAEHFVGRARCLCCGIESSPIIPFKCCGQDEKVNSSKYYADDLEAMNESIKSLIDEKLRIAHQGTGDEDGDGLLGKMIGGVQGAIKGIGRTVTNSRIELKNGDDDDNDGQTNNSNPNYGSFDPESPPTPLSTNTDSSTSPSSQSLLKHRKKPPQIDTPHSRGDTTTLSLLDNDYLTEAMPLSAHGLSSRASSNADLIQPGGRDKHKSGFRRFMNKLGLDFLTAGVVYVNNKFNSVVVDSVFVRTMSSTGFITFTDLQTVACASAVTLTHKADTLDLKVAPEPRDIYWPNAHVSQQVSTAKQNMASTLILFGALIWSAPVATVQALATTEQLAKLPWLSWLDNVSDDDEENKQRDFYVQLINGYLPVLALLGLIQLLPFIFQYVAVHYESRKTQSDVQRSILRRFFYYQMANIFITVTAGSLLENLGEIIGDPQSILSLMADKVPTVVGYFISLIVTKILAGLPVVLLRLGALFRMAFLRCSFSEKMLTQRELNEVYRPQELLYGWEYPTQLLVIVICFTYSCISPIILPVGAIYFTCALLVYKFQVLYVYTPEYESGGELFPSVLHRTLVGLTCGQVTLLAYLYLILGFGKFWQPYVLLPLPFYTLWMVGKFTEQYDKPSERLSLERAVAIDHENTNLGYQEELIASFDKFAYRQPFLDPANAVLAPEPYRTDTPSEM</sequence>
<evidence type="ECO:0000259" key="11">
    <source>
        <dbReference type="Pfam" id="PF14703"/>
    </source>
</evidence>
<feature type="transmembrane region" description="Helical" evidence="8">
    <location>
        <begin position="720"/>
        <end position="738"/>
    </location>
</feature>
<evidence type="ECO:0000256" key="8">
    <source>
        <dbReference type="SAM" id="Phobius"/>
    </source>
</evidence>
<evidence type="ECO:0000256" key="4">
    <source>
        <dbReference type="ARBA" id="ARBA00022692"/>
    </source>
</evidence>
<evidence type="ECO:0000256" key="5">
    <source>
        <dbReference type="ARBA" id="ARBA00022989"/>
    </source>
</evidence>
<feature type="transmembrane region" description="Helical" evidence="8">
    <location>
        <begin position="762"/>
        <end position="785"/>
    </location>
</feature>
<feature type="compositionally biased region" description="Low complexity" evidence="7">
    <location>
        <begin position="446"/>
        <end position="461"/>
    </location>
</feature>
<feature type="transmembrane region" description="Helical" evidence="8">
    <location>
        <begin position="880"/>
        <end position="903"/>
    </location>
</feature>
<proteinExistence type="inferred from homology"/>
<evidence type="ECO:0000256" key="3">
    <source>
        <dbReference type="ARBA" id="ARBA00022448"/>
    </source>
</evidence>
<keyword evidence="5 8" id="KW-1133">Transmembrane helix</keyword>
<dbReference type="InterPro" id="IPR027815">
    <property type="entry name" value="CSC1/OSCA1-like_cyt"/>
</dbReference>
<protein>
    <submittedName>
        <fullName evidence="12">Uncharacterized protein</fullName>
    </submittedName>
</protein>
<feature type="transmembrane region" description="Helical" evidence="8">
    <location>
        <begin position="46"/>
        <end position="67"/>
    </location>
</feature>
<dbReference type="PANTHER" id="PTHR13018:SF5">
    <property type="entry name" value="RE44586P"/>
    <property type="match status" value="1"/>
</dbReference>
<dbReference type="Pfam" id="PF14703">
    <property type="entry name" value="PHM7_cyt"/>
    <property type="match status" value="1"/>
</dbReference>
<evidence type="ECO:0000256" key="7">
    <source>
        <dbReference type="SAM" id="MobiDB-lite"/>
    </source>
</evidence>
<reference evidence="13" key="1">
    <citation type="journal article" date="2023" name="Commun. Biol.">
        <title>Genome analysis of Parmales, the sister group of diatoms, reveals the evolutionary specialization of diatoms from phago-mixotrophs to photoautotrophs.</title>
        <authorList>
            <person name="Ban H."/>
            <person name="Sato S."/>
            <person name="Yoshikawa S."/>
            <person name="Yamada K."/>
            <person name="Nakamura Y."/>
            <person name="Ichinomiya M."/>
            <person name="Sato N."/>
            <person name="Blanc-Mathieu R."/>
            <person name="Endo H."/>
            <person name="Kuwata A."/>
            <person name="Ogata H."/>
        </authorList>
    </citation>
    <scope>NUCLEOTIDE SEQUENCE [LARGE SCALE GENOMIC DNA]</scope>
</reference>
<dbReference type="GO" id="GO:0005886">
    <property type="term" value="C:plasma membrane"/>
    <property type="evidence" value="ECO:0007669"/>
    <property type="project" value="TreeGrafter"/>
</dbReference>
<feature type="transmembrane region" description="Helical" evidence="8">
    <location>
        <begin position="132"/>
        <end position="155"/>
    </location>
</feature>
<dbReference type="AlphaFoldDB" id="A0A9W6ZXW3"/>
<dbReference type="InterPro" id="IPR045122">
    <property type="entry name" value="Csc1-like"/>
</dbReference>
<dbReference type="Pfam" id="PF02714">
    <property type="entry name" value="RSN1_7TM"/>
    <property type="match status" value="1"/>
</dbReference>
<keyword evidence="6 8" id="KW-0472">Membrane</keyword>
<feature type="domain" description="CSC1/OSCA1-like N-terminal transmembrane" evidence="10">
    <location>
        <begin position="46"/>
        <end position="224"/>
    </location>
</feature>
<comment type="similarity">
    <text evidence="2">Belongs to the CSC1 (TC 1.A.17) family.</text>
</comment>
<comment type="caution">
    <text evidence="12">The sequence shown here is derived from an EMBL/GenBank/DDBJ whole genome shotgun (WGS) entry which is preliminary data.</text>
</comment>
<dbReference type="InterPro" id="IPR003864">
    <property type="entry name" value="CSC1/OSCA1-like_7TM"/>
</dbReference>
<feature type="transmembrane region" description="Helical" evidence="8">
    <location>
        <begin position="827"/>
        <end position="860"/>
    </location>
</feature>
<evidence type="ECO:0000256" key="6">
    <source>
        <dbReference type="ARBA" id="ARBA00023136"/>
    </source>
</evidence>
<organism evidence="12 13">
    <name type="scientific">Triparma laevis f. inornata</name>
    <dbReference type="NCBI Taxonomy" id="1714386"/>
    <lineage>
        <taxon>Eukaryota</taxon>
        <taxon>Sar</taxon>
        <taxon>Stramenopiles</taxon>
        <taxon>Ochrophyta</taxon>
        <taxon>Bolidophyceae</taxon>
        <taxon>Parmales</taxon>
        <taxon>Triparmaceae</taxon>
        <taxon>Triparma</taxon>
    </lineage>
</organism>
<evidence type="ECO:0000256" key="2">
    <source>
        <dbReference type="ARBA" id="ARBA00007779"/>
    </source>
</evidence>
<evidence type="ECO:0000259" key="10">
    <source>
        <dbReference type="Pfam" id="PF13967"/>
    </source>
</evidence>
<dbReference type="Proteomes" id="UP001162640">
    <property type="component" value="Unassembled WGS sequence"/>
</dbReference>
<feature type="transmembrane region" description="Helical" evidence="8">
    <location>
        <begin position="203"/>
        <end position="222"/>
    </location>
</feature>
<evidence type="ECO:0000313" key="12">
    <source>
        <dbReference type="EMBL" id="GMH59123.1"/>
    </source>
</evidence>
<dbReference type="InterPro" id="IPR032880">
    <property type="entry name" value="CSC1/OSCA1-like_N"/>
</dbReference>
<feature type="domain" description="CSC1/OSCA1-like cytosolic" evidence="11">
    <location>
        <begin position="248"/>
        <end position="369"/>
    </location>
</feature>